<name>A0A382TLI2_9ZZZZ</name>
<organism evidence="1">
    <name type="scientific">marine metagenome</name>
    <dbReference type="NCBI Taxonomy" id="408172"/>
    <lineage>
        <taxon>unclassified sequences</taxon>
        <taxon>metagenomes</taxon>
        <taxon>ecological metagenomes</taxon>
    </lineage>
</organism>
<dbReference type="InterPro" id="IPR010921">
    <property type="entry name" value="Trp_repressor/repl_initiator"/>
</dbReference>
<sequence>MEECKNCKSTETVKNGLVRQKQRYKCKSCGHNFVCGDERRKKSTELKRITSVLLYSLGKASFRFLAKLFDVSPTTTYNWVRQTAESFGEPVVDENIKEIEIDEMWHFLQSKKTKNGLSRPWIVTQGELSPGLSVVVMLQRHENYTTSSHI</sequence>
<dbReference type="PANTHER" id="PTHR33293">
    <property type="entry name" value="INSERTION ELEMENT IS1 1 PROTEIN INSB-RELATED"/>
    <property type="match status" value="1"/>
</dbReference>
<reference evidence="1" key="1">
    <citation type="submission" date="2018-05" db="EMBL/GenBank/DDBJ databases">
        <authorList>
            <person name="Lanie J.A."/>
            <person name="Ng W.-L."/>
            <person name="Kazmierczak K.M."/>
            <person name="Andrzejewski T.M."/>
            <person name="Davidsen T.M."/>
            <person name="Wayne K.J."/>
            <person name="Tettelin H."/>
            <person name="Glass J.I."/>
            <person name="Rusch D."/>
            <person name="Podicherti R."/>
            <person name="Tsui H.-C.T."/>
            <person name="Winkler M.E."/>
        </authorList>
    </citation>
    <scope>NUCLEOTIDE SEQUENCE</scope>
</reference>
<gene>
    <name evidence="1" type="ORF">METZ01_LOCUS375476</name>
</gene>
<evidence type="ECO:0000313" key="1">
    <source>
        <dbReference type="EMBL" id="SVD22622.1"/>
    </source>
</evidence>
<dbReference type="AlphaFoldDB" id="A0A382TLI2"/>
<dbReference type="InterPro" id="IPR051354">
    <property type="entry name" value="Transposase_27_IS1"/>
</dbReference>
<dbReference type="EMBL" id="UINC01137344">
    <property type="protein sequence ID" value="SVD22622.1"/>
    <property type="molecule type" value="Genomic_DNA"/>
</dbReference>
<dbReference type="PANTHER" id="PTHR33293:SF1">
    <property type="entry name" value="INSERTION ELEMENT IS1 1 PROTEIN INSB-RELATED"/>
    <property type="match status" value="1"/>
</dbReference>
<dbReference type="GO" id="GO:0043565">
    <property type="term" value="F:sequence-specific DNA binding"/>
    <property type="evidence" value="ECO:0007669"/>
    <property type="project" value="InterPro"/>
</dbReference>
<protein>
    <recommendedName>
        <fullName evidence="2">InsA N-terminal domain-containing protein</fullName>
    </recommendedName>
</protein>
<dbReference type="SUPFAM" id="SSF48295">
    <property type="entry name" value="TrpR-like"/>
    <property type="match status" value="1"/>
</dbReference>
<accession>A0A382TLI2</accession>
<proteinExistence type="predicted"/>
<evidence type="ECO:0008006" key="2">
    <source>
        <dbReference type="Google" id="ProtNLM"/>
    </source>
</evidence>